<dbReference type="GO" id="GO:0030246">
    <property type="term" value="F:carbohydrate binding"/>
    <property type="evidence" value="ECO:0007669"/>
    <property type="project" value="InterPro"/>
</dbReference>
<dbReference type="Pfam" id="PF02836">
    <property type="entry name" value="Glyco_hydro_2_C"/>
    <property type="match status" value="1"/>
</dbReference>
<dbReference type="EC" id="3.2.1.23" evidence="3"/>
<feature type="domain" description="F5/8 type C" evidence="7">
    <location>
        <begin position="1168"/>
        <end position="1315"/>
    </location>
</feature>
<evidence type="ECO:0000313" key="8">
    <source>
        <dbReference type="EMBL" id="PQV62582.1"/>
    </source>
</evidence>
<dbReference type="Pfam" id="PF02837">
    <property type="entry name" value="Glyco_hydro_2_N"/>
    <property type="match status" value="1"/>
</dbReference>
<dbReference type="InterPro" id="IPR017853">
    <property type="entry name" value="GH"/>
</dbReference>
<organism evidence="8 9">
    <name type="scientific">Abditibacterium utsteinense</name>
    <dbReference type="NCBI Taxonomy" id="1960156"/>
    <lineage>
        <taxon>Bacteria</taxon>
        <taxon>Pseudomonadati</taxon>
        <taxon>Abditibacteriota</taxon>
        <taxon>Abditibacteriia</taxon>
        <taxon>Abditibacteriales</taxon>
        <taxon>Abditibacteriaceae</taxon>
        <taxon>Abditibacterium</taxon>
    </lineage>
</organism>
<protein>
    <recommendedName>
        <fullName evidence="3">beta-galactosidase</fullName>
        <ecNumber evidence="3">3.2.1.23</ecNumber>
    </recommendedName>
    <alternativeName>
        <fullName evidence="6">Lactase</fullName>
    </alternativeName>
</protein>
<dbReference type="PANTHER" id="PTHR46323:SF2">
    <property type="entry name" value="BETA-GALACTOSIDASE"/>
    <property type="match status" value="1"/>
</dbReference>
<dbReference type="InterPro" id="IPR000421">
    <property type="entry name" value="FA58C"/>
</dbReference>
<dbReference type="Proteomes" id="UP000237684">
    <property type="component" value="Unassembled WGS sequence"/>
</dbReference>
<keyword evidence="5" id="KW-0326">Glycosidase</keyword>
<dbReference type="Pfam" id="PF16353">
    <property type="entry name" value="LacZ_4"/>
    <property type="match status" value="1"/>
</dbReference>
<dbReference type="InParanoid" id="A0A2S8SP53"/>
<keyword evidence="4" id="KW-0378">Hydrolase</keyword>
<evidence type="ECO:0000256" key="6">
    <source>
        <dbReference type="ARBA" id="ARBA00032230"/>
    </source>
</evidence>
<dbReference type="GO" id="GO:0009341">
    <property type="term" value="C:beta-galactosidase complex"/>
    <property type="evidence" value="ECO:0007669"/>
    <property type="project" value="InterPro"/>
</dbReference>
<dbReference type="SUPFAM" id="SSF74650">
    <property type="entry name" value="Galactose mutarotase-like"/>
    <property type="match status" value="1"/>
</dbReference>
<dbReference type="SUPFAM" id="SSF49303">
    <property type="entry name" value="beta-Galactosidase/glucuronidase domain"/>
    <property type="match status" value="2"/>
</dbReference>
<dbReference type="InterPro" id="IPR008979">
    <property type="entry name" value="Galactose-bd-like_sf"/>
</dbReference>
<dbReference type="InterPro" id="IPR011013">
    <property type="entry name" value="Gal_mutarotase_sf_dom"/>
</dbReference>
<dbReference type="Gene3D" id="2.60.120.260">
    <property type="entry name" value="Galactose-binding domain-like"/>
    <property type="match status" value="2"/>
</dbReference>
<dbReference type="InterPro" id="IPR004199">
    <property type="entry name" value="B-gal_small/dom_5"/>
</dbReference>
<dbReference type="Gene3D" id="3.20.20.80">
    <property type="entry name" value="Glycosidases"/>
    <property type="match status" value="1"/>
</dbReference>
<evidence type="ECO:0000256" key="5">
    <source>
        <dbReference type="ARBA" id="ARBA00023295"/>
    </source>
</evidence>
<dbReference type="PRINTS" id="PR00132">
    <property type="entry name" value="GLHYDRLASE2"/>
</dbReference>
<proteinExistence type="inferred from homology"/>
<evidence type="ECO:0000313" key="9">
    <source>
        <dbReference type="Proteomes" id="UP000237684"/>
    </source>
</evidence>
<dbReference type="SUPFAM" id="SSF49785">
    <property type="entry name" value="Galactose-binding domain-like"/>
    <property type="match status" value="2"/>
</dbReference>
<dbReference type="PANTHER" id="PTHR46323">
    <property type="entry name" value="BETA-GALACTOSIDASE"/>
    <property type="match status" value="1"/>
</dbReference>
<dbReference type="GO" id="GO:0004565">
    <property type="term" value="F:beta-galactosidase activity"/>
    <property type="evidence" value="ECO:0007669"/>
    <property type="project" value="UniProtKB-EC"/>
</dbReference>
<comment type="catalytic activity">
    <reaction evidence="1">
        <text>Hydrolysis of terminal non-reducing beta-D-galactose residues in beta-D-galactosides.</text>
        <dbReference type="EC" id="3.2.1.23"/>
    </reaction>
</comment>
<comment type="similarity">
    <text evidence="2">Belongs to the glycosyl hydrolase 2 family.</text>
</comment>
<dbReference type="InterPro" id="IPR006104">
    <property type="entry name" value="Glyco_hydro_2_N"/>
</dbReference>
<dbReference type="Pfam" id="PF02929">
    <property type="entry name" value="Bgal_small_N"/>
    <property type="match status" value="1"/>
</dbReference>
<evidence type="ECO:0000256" key="2">
    <source>
        <dbReference type="ARBA" id="ARBA00007401"/>
    </source>
</evidence>
<accession>A0A2S8SP53</accession>
<dbReference type="InterPro" id="IPR014718">
    <property type="entry name" value="GH-type_carb-bd"/>
</dbReference>
<evidence type="ECO:0000259" key="7">
    <source>
        <dbReference type="PROSITE" id="PS50022"/>
    </source>
</evidence>
<keyword evidence="9" id="KW-1185">Reference proteome</keyword>
<dbReference type="Pfam" id="PF00703">
    <property type="entry name" value="Glyco_hydro_2"/>
    <property type="match status" value="1"/>
</dbReference>
<dbReference type="SUPFAM" id="SSF51445">
    <property type="entry name" value="(Trans)glycosidases"/>
    <property type="match status" value="1"/>
</dbReference>
<comment type="caution">
    <text evidence="8">The sequence shown here is derived from an EMBL/GenBank/DDBJ whole genome shotgun (WGS) entry which is preliminary data.</text>
</comment>
<dbReference type="InterPro" id="IPR032312">
    <property type="entry name" value="LacZ_4"/>
</dbReference>
<dbReference type="InterPro" id="IPR006101">
    <property type="entry name" value="Glyco_hydro_2"/>
</dbReference>
<dbReference type="InterPro" id="IPR006102">
    <property type="entry name" value="Ig-like_GH2"/>
</dbReference>
<dbReference type="Gene3D" id="2.70.98.10">
    <property type="match status" value="1"/>
</dbReference>
<sequence length="1320" mass="145822">MKGCDLKQQVLLHFLWIPPYFKTSLSVTNLSKPQIANMVKNLSLWAALLCGATLSCVAAPVSAQSNAPLPPEIENEQILSIGKEPWHATLMPYGTQSEALKANRRASSFARSLNGAWKFNYVPRPEERPVDFYKTNFDDSAWKTIPVPSNWQLHGYGTPYYRNIGYTFQNDWPHVMSEPPKDYTAYTERNPVGSYRRNFDVPANWNGRRVFLNFDGVDSAFFVWVNGEKVGYNTGSRNATEFDITPFLKSGQSNSLAVEVYRYSSGSYLEDMDMWRLSGIFRNVTLWSAPVVHVRDFRVTTDLDAKYRNATLRVEAKVHNYGAKSVAARNFAVTLFNAAGKPVGAPVKVAVPALAAGTEKSVSVPMLVANPAKWTAETPNLYTAVLSLSSGNNAPELLSHRVGFREIEVKGRLFCVNGVPVKLKGADRHESNVNTGHYVTEANMIEDIKLLKQANCNHVRTSHYSNDPRWYELCDQYGIYLVAEANLECHGNQSLSSEPRMEKMFVDRNVANVENFKNSPSILMWSLGNESGNGPNLRAAERMVRSLDSTRVTHYEAFGGGLSNPAGIVSQMYTDQASLDRVGQDAGQTKPFYLCEYAHAMFNSMGGLGEYNDIFDKYPGLMGGAIWEWEDQGIWNRRDPKRQFIAYGGGFGEYPNDHYFIHKGVVFSDRSPKPHYPEVKRVYQWINFSPVDLSQGRIKIKNKYAFINLNGFKGSWSLQEDGKRVQSGALPQLNLSPGKEVTLGVPLKSFQPKAGAHYYLNVSMALAKDTLWAKSGYEVARAQLEMPAAAPSPALNPATMQPLQLVSNGGNVTVTGSGFDLAFNAATGQMTRLARGGVNVILPGGGPELHLWRAQHRKDDEYAAIGWDRMGLKELTSRLVNFEAKQVSPSQVSVNETIQYTGKNSFSVTHATNYSIFGDGSVTVDNAVMPQGPDIVLARVGVRMLLDKRLANVDYLARGPMENYSDRKRGSDIGHYSSTVAQQMTPYAKPMDNGNHEDTRFIALRGQGMPTLLTQSQGAPLQFSALPYRDEEMEPVEYRVDLPPSNATVLCLASKTLGVGSASCGPRPLPQYLLHSNAQAFSYGLRLLPTSVADVTAIARTVASPNRAWPALATRDQQGLVALDANGDALSYSLNGATWQPYSAPFQFAQGGQLRVRSTAKTGQIIEDIIPFDAFADRRLWKVTASDFQNGEGNAEHIIDGDSGTFWHSEYSPNKPTLPHFLVVDMAAPLDIKAVRVTPRADGSNGRARDYELYLSNDADNFGAPVLKGNLPDEGSIQILTLPTPQKARFMKFVIKSEYSRQDLGSLAEIDIVPADVSAN</sequence>
<dbReference type="InterPro" id="IPR036156">
    <property type="entry name" value="Beta-gal/glucu_dom_sf"/>
</dbReference>
<evidence type="ECO:0000256" key="1">
    <source>
        <dbReference type="ARBA" id="ARBA00001412"/>
    </source>
</evidence>
<evidence type="ECO:0000256" key="4">
    <source>
        <dbReference type="ARBA" id="ARBA00022801"/>
    </source>
</evidence>
<evidence type="ECO:0000256" key="3">
    <source>
        <dbReference type="ARBA" id="ARBA00012756"/>
    </source>
</evidence>
<reference evidence="8 9" key="1">
    <citation type="journal article" date="2018" name="Syst. Appl. Microbiol.">
        <title>Abditibacterium utsteinense sp. nov., the first cultivated member of candidate phylum FBP, isolated from ice-free Antarctic soil samples.</title>
        <authorList>
            <person name="Tahon G."/>
            <person name="Tytgat B."/>
            <person name="Lebbe L."/>
            <person name="Carlier A."/>
            <person name="Willems A."/>
        </authorList>
    </citation>
    <scope>NUCLEOTIDE SEQUENCE [LARGE SCALE GENOMIC DNA]</scope>
    <source>
        <strain evidence="8 9">LMG 29911</strain>
    </source>
</reference>
<gene>
    <name evidence="8" type="ORF">B1R32_12820</name>
</gene>
<dbReference type="InterPro" id="IPR006103">
    <property type="entry name" value="Glyco_hydro_2_cat"/>
</dbReference>
<name>A0A2S8SP53_9BACT</name>
<dbReference type="PROSITE" id="PS50022">
    <property type="entry name" value="FA58C_3"/>
    <property type="match status" value="1"/>
</dbReference>
<dbReference type="GO" id="GO:0005990">
    <property type="term" value="P:lactose catabolic process"/>
    <property type="evidence" value="ECO:0007669"/>
    <property type="project" value="TreeGrafter"/>
</dbReference>
<dbReference type="Gene3D" id="2.60.40.10">
    <property type="entry name" value="Immunoglobulins"/>
    <property type="match status" value="3"/>
</dbReference>
<dbReference type="Pfam" id="PF00754">
    <property type="entry name" value="F5_F8_type_C"/>
    <property type="match status" value="1"/>
</dbReference>
<dbReference type="InterPro" id="IPR013783">
    <property type="entry name" value="Ig-like_fold"/>
</dbReference>
<dbReference type="SMART" id="SM01038">
    <property type="entry name" value="Bgal_small_N"/>
    <property type="match status" value="1"/>
</dbReference>
<dbReference type="EMBL" id="NIGF01000028">
    <property type="protein sequence ID" value="PQV62582.1"/>
    <property type="molecule type" value="Genomic_DNA"/>
</dbReference>
<dbReference type="InterPro" id="IPR050347">
    <property type="entry name" value="Bact_Beta-galactosidase"/>
</dbReference>